<dbReference type="SUPFAM" id="SSF52540">
    <property type="entry name" value="P-loop containing nucleoside triphosphate hydrolases"/>
    <property type="match status" value="1"/>
</dbReference>
<dbReference type="AlphaFoldDB" id="A0A1M6B8L8"/>
<dbReference type="NCBIfam" id="TIGR01727">
    <property type="entry name" value="oligo_HPY"/>
    <property type="match status" value="1"/>
</dbReference>
<keyword evidence="1" id="KW-0813">Transport</keyword>
<dbReference type="STRING" id="1123357.SAMN02745244_00378"/>
<dbReference type="InterPro" id="IPR003593">
    <property type="entry name" value="AAA+_ATPase"/>
</dbReference>
<keyword evidence="6" id="KW-1185">Reference proteome</keyword>
<gene>
    <name evidence="5" type="ORF">SAMN02745244_00378</name>
</gene>
<dbReference type="InterPro" id="IPR017871">
    <property type="entry name" value="ABC_transporter-like_CS"/>
</dbReference>
<dbReference type="InterPro" id="IPR027417">
    <property type="entry name" value="P-loop_NTPase"/>
</dbReference>
<evidence type="ECO:0000256" key="3">
    <source>
        <dbReference type="ARBA" id="ARBA00022840"/>
    </source>
</evidence>
<name>A0A1M6B8L8_9ACTN</name>
<dbReference type="PROSITE" id="PS00211">
    <property type="entry name" value="ABC_TRANSPORTER_1"/>
    <property type="match status" value="1"/>
</dbReference>
<proteinExistence type="predicted"/>
<reference evidence="6" key="1">
    <citation type="submission" date="2016-11" db="EMBL/GenBank/DDBJ databases">
        <authorList>
            <person name="Varghese N."/>
            <person name="Submissions S."/>
        </authorList>
    </citation>
    <scope>NUCLEOTIDE SEQUENCE [LARGE SCALE GENOMIC DNA]</scope>
    <source>
        <strain evidence="6">DSM 12906</strain>
    </source>
</reference>
<evidence type="ECO:0000256" key="1">
    <source>
        <dbReference type="ARBA" id="ARBA00022448"/>
    </source>
</evidence>
<dbReference type="Pfam" id="PF08352">
    <property type="entry name" value="oligo_HPY"/>
    <property type="match status" value="1"/>
</dbReference>
<dbReference type="CDD" id="cd03257">
    <property type="entry name" value="ABC_NikE_OppD_transporters"/>
    <property type="match status" value="1"/>
</dbReference>
<dbReference type="PROSITE" id="PS50893">
    <property type="entry name" value="ABC_TRANSPORTER_2"/>
    <property type="match status" value="1"/>
</dbReference>
<dbReference type="EMBL" id="FQZG01000006">
    <property type="protein sequence ID" value="SHI45055.1"/>
    <property type="molecule type" value="Genomic_DNA"/>
</dbReference>
<dbReference type="GO" id="GO:0015833">
    <property type="term" value="P:peptide transport"/>
    <property type="evidence" value="ECO:0007669"/>
    <property type="project" value="InterPro"/>
</dbReference>
<dbReference type="InterPro" id="IPR013563">
    <property type="entry name" value="Oligopep_ABC_C"/>
</dbReference>
<dbReference type="Gene3D" id="3.40.50.300">
    <property type="entry name" value="P-loop containing nucleotide triphosphate hydrolases"/>
    <property type="match status" value="1"/>
</dbReference>
<evidence type="ECO:0000313" key="5">
    <source>
        <dbReference type="EMBL" id="SHI45055.1"/>
    </source>
</evidence>
<evidence type="ECO:0000313" key="6">
    <source>
        <dbReference type="Proteomes" id="UP000184512"/>
    </source>
</evidence>
<keyword evidence="3 5" id="KW-0067">ATP-binding</keyword>
<keyword evidence="2" id="KW-0547">Nucleotide-binding</keyword>
<evidence type="ECO:0000256" key="2">
    <source>
        <dbReference type="ARBA" id="ARBA00022741"/>
    </source>
</evidence>
<dbReference type="GO" id="GO:0005524">
    <property type="term" value="F:ATP binding"/>
    <property type="evidence" value="ECO:0007669"/>
    <property type="project" value="UniProtKB-KW"/>
</dbReference>
<dbReference type="SMART" id="SM00382">
    <property type="entry name" value="AAA"/>
    <property type="match status" value="1"/>
</dbReference>
<dbReference type="Pfam" id="PF00005">
    <property type="entry name" value="ABC_tran"/>
    <property type="match status" value="1"/>
</dbReference>
<dbReference type="PANTHER" id="PTHR43067:SF3">
    <property type="entry name" value="MALTOSE ABC TRANSPORTER, ATP-BINDING PROTEIN"/>
    <property type="match status" value="1"/>
</dbReference>
<protein>
    <submittedName>
        <fullName evidence="5">Peptide/nickel transport system ATP-binding protein</fullName>
    </submittedName>
</protein>
<evidence type="ECO:0000259" key="4">
    <source>
        <dbReference type="PROSITE" id="PS50893"/>
    </source>
</evidence>
<dbReference type="Proteomes" id="UP000184512">
    <property type="component" value="Unassembled WGS sequence"/>
</dbReference>
<feature type="domain" description="ABC transporter" evidence="4">
    <location>
        <begin position="37"/>
        <end position="290"/>
    </location>
</feature>
<organism evidence="5 6">
    <name type="scientific">Tessaracoccus bendigoensis DSM 12906</name>
    <dbReference type="NCBI Taxonomy" id="1123357"/>
    <lineage>
        <taxon>Bacteria</taxon>
        <taxon>Bacillati</taxon>
        <taxon>Actinomycetota</taxon>
        <taxon>Actinomycetes</taxon>
        <taxon>Propionibacteriales</taxon>
        <taxon>Propionibacteriaceae</taxon>
        <taxon>Tessaracoccus</taxon>
    </lineage>
</organism>
<dbReference type="GO" id="GO:0016887">
    <property type="term" value="F:ATP hydrolysis activity"/>
    <property type="evidence" value="ECO:0007669"/>
    <property type="project" value="InterPro"/>
</dbReference>
<accession>A0A1M6B8L8</accession>
<dbReference type="InterPro" id="IPR003439">
    <property type="entry name" value="ABC_transporter-like_ATP-bd"/>
</dbReference>
<sequence length="339" mass="37099">MTDLLPATDILHAETPHIETSEEIAARLAASPPLLVAENLDVTYVTEAGEVPACRNVNLTLHRGEILGVAGESASGKSTLLNALARLQRPPAITSGGKVTFYPTDDSDPMEISSMSEEELRERRWTSLSFVMQSAMACLNPVIRLESQFTDVIREHDPEVSKEDASKKAGELLEMVGIPAHRLKAFPFQLSGGMQQRALIALSLACDPDVVFMDEPTTAVDVIMQRQILSQILHLQARLGFAIVFVTHDLSLLLEISDRIVIMYGGRFVEVGSAEQIYESGLHPYTRGLRSSFPPLSEPVRKLHGIPGTPPDLLGLPVGCAFAPRCPRATQLCLEERRN</sequence>
<dbReference type="PANTHER" id="PTHR43067">
    <property type="entry name" value="OLIGOPEPTIDE/DIPEPTIDE ABC TRANSPORTER, ATPASE SUBUNIT"/>
    <property type="match status" value="1"/>
</dbReference>